<accession>A0A267MGQ3</accession>
<keyword evidence="1" id="KW-1133">Transmembrane helix</keyword>
<evidence type="ECO:0000313" key="3">
    <source>
        <dbReference type="Proteomes" id="UP000216024"/>
    </source>
</evidence>
<keyword evidence="3" id="KW-1185">Reference proteome</keyword>
<evidence type="ECO:0000313" key="2">
    <source>
        <dbReference type="EMBL" id="PAB58764.1"/>
    </source>
</evidence>
<dbReference type="RefSeq" id="WP_095134344.1">
    <property type="nucleotide sequence ID" value="NZ_NIBG01000012.1"/>
</dbReference>
<dbReference type="EMBL" id="NIBG01000012">
    <property type="protein sequence ID" value="PAB58764.1"/>
    <property type="molecule type" value="Genomic_DNA"/>
</dbReference>
<feature type="transmembrane region" description="Helical" evidence="1">
    <location>
        <begin position="7"/>
        <end position="26"/>
    </location>
</feature>
<organism evidence="2 3">
    <name type="scientific">Anaeromicrobium sediminis</name>
    <dbReference type="NCBI Taxonomy" id="1478221"/>
    <lineage>
        <taxon>Bacteria</taxon>
        <taxon>Bacillati</taxon>
        <taxon>Bacillota</taxon>
        <taxon>Clostridia</taxon>
        <taxon>Peptostreptococcales</taxon>
        <taxon>Thermotaleaceae</taxon>
        <taxon>Anaeromicrobium</taxon>
    </lineage>
</organism>
<proteinExistence type="predicted"/>
<dbReference type="Proteomes" id="UP000216024">
    <property type="component" value="Unassembled WGS sequence"/>
</dbReference>
<dbReference type="AlphaFoldDB" id="A0A267MGQ3"/>
<keyword evidence="1" id="KW-0472">Membrane</keyword>
<reference evidence="2 3" key="1">
    <citation type="submission" date="2017-06" db="EMBL/GenBank/DDBJ databases">
        <title>Draft genome sequence of anaerobic fermentative bacterium Anaeromicrobium sediminis DY2726D isolated from West Pacific Ocean sediments.</title>
        <authorList>
            <person name="Zeng X."/>
        </authorList>
    </citation>
    <scope>NUCLEOTIDE SEQUENCE [LARGE SCALE GENOMIC DNA]</scope>
    <source>
        <strain evidence="2 3">DY2726D</strain>
    </source>
</reference>
<protein>
    <submittedName>
        <fullName evidence="2">Uncharacterized protein</fullName>
    </submittedName>
</protein>
<sequence>MKKIIDLILIAVSLGMGVSSLVINIIKRNGDTTSMLLSIGLTTISIYLLDKFSSKEENIN</sequence>
<keyword evidence="1" id="KW-0812">Transmembrane</keyword>
<comment type="caution">
    <text evidence="2">The sequence shown here is derived from an EMBL/GenBank/DDBJ whole genome shotgun (WGS) entry which is preliminary data.</text>
</comment>
<gene>
    <name evidence="2" type="ORF">CCE28_13925</name>
</gene>
<evidence type="ECO:0000256" key="1">
    <source>
        <dbReference type="SAM" id="Phobius"/>
    </source>
</evidence>
<name>A0A267MGQ3_9FIRM</name>